<dbReference type="AlphaFoldDB" id="A0A371JKR4"/>
<sequence>GTSITVTDAGGTLSQDLDGTFATDAELAALNTDDADADPTNEYNTGSGITAGSVEITDAGGTESVNLISADANNDISAGTDGALYLNVASVSISETNTSLSFDSGTGQLTYTNELGNNPVVDLSSLEDDADADPTNEYNTAVGLTGTSITVTDAGGTLSQDLDGTFATDAELAAL</sequence>
<feature type="region of interest" description="Disordered" evidence="1">
    <location>
        <begin position="32"/>
        <end position="52"/>
    </location>
</feature>
<dbReference type="EMBL" id="QTJX01000022">
    <property type="protein sequence ID" value="RDY57540.1"/>
    <property type="molecule type" value="Genomic_DNA"/>
</dbReference>
<feature type="non-terminal residue" evidence="2">
    <location>
        <position position="175"/>
    </location>
</feature>
<protein>
    <submittedName>
        <fullName evidence="2">Uncharacterized protein</fullName>
    </submittedName>
</protein>
<evidence type="ECO:0000313" key="2">
    <source>
        <dbReference type="EMBL" id="RDY57540.1"/>
    </source>
</evidence>
<evidence type="ECO:0000256" key="1">
    <source>
        <dbReference type="SAM" id="MobiDB-lite"/>
    </source>
</evidence>
<feature type="non-terminal residue" evidence="2">
    <location>
        <position position="1"/>
    </location>
</feature>
<name>A0A371JKR4_9FLAO</name>
<keyword evidence="3" id="KW-1185">Reference proteome</keyword>
<evidence type="ECO:0000313" key="3">
    <source>
        <dbReference type="Proteomes" id="UP000261828"/>
    </source>
</evidence>
<comment type="caution">
    <text evidence="2">The sequence shown here is derived from an EMBL/GenBank/DDBJ whole genome shotgun (WGS) entry which is preliminary data.</text>
</comment>
<proteinExistence type="predicted"/>
<accession>A0A371JKR4</accession>
<dbReference type="RefSeq" id="WP_181899568.1">
    <property type="nucleotide sequence ID" value="NZ_QTJX01000022.1"/>
</dbReference>
<organism evidence="2 3">
    <name type="scientific">Flagellimonas nanhaiensis</name>
    <dbReference type="NCBI Taxonomy" id="2292706"/>
    <lineage>
        <taxon>Bacteria</taxon>
        <taxon>Pseudomonadati</taxon>
        <taxon>Bacteroidota</taxon>
        <taxon>Flavobacteriia</taxon>
        <taxon>Flavobacteriales</taxon>
        <taxon>Flavobacteriaceae</taxon>
        <taxon>Flagellimonas</taxon>
    </lineage>
</organism>
<reference evidence="2 3" key="1">
    <citation type="submission" date="2018-08" db="EMBL/GenBank/DDBJ databases">
        <title>Muricauda nanhaiensis sp. nov., isolated from seawater of the South China Sea.</title>
        <authorList>
            <person name="Dang Y."/>
        </authorList>
    </citation>
    <scope>NUCLEOTIDE SEQUENCE [LARGE SCALE GENOMIC DNA]</scope>
    <source>
        <strain evidence="2 3">SM1704</strain>
    </source>
</reference>
<gene>
    <name evidence="2" type="ORF">DX873_18750</name>
</gene>
<dbReference type="Proteomes" id="UP000261828">
    <property type="component" value="Unassembled WGS sequence"/>
</dbReference>